<dbReference type="InterPro" id="IPR008942">
    <property type="entry name" value="ENTH_VHS"/>
</dbReference>
<evidence type="ECO:0000256" key="8">
    <source>
        <dbReference type="ARBA" id="ARBA00022753"/>
    </source>
</evidence>
<evidence type="ECO:0000313" key="16">
    <source>
        <dbReference type="EMBL" id="EFP88248.2"/>
    </source>
</evidence>
<reference evidence="17" key="2">
    <citation type="journal article" date="2011" name="Proc. Natl. Acad. Sci. U.S.A.">
        <title>Obligate biotrophy features unraveled by the genomic analysis of rust fungi.</title>
        <authorList>
            <person name="Duplessis S."/>
            <person name="Cuomo C.A."/>
            <person name="Lin Y.-C."/>
            <person name="Aerts A."/>
            <person name="Tisserant E."/>
            <person name="Veneault-Fourrey C."/>
            <person name="Joly D.L."/>
            <person name="Hacquard S."/>
            <person name="Amselem J."/>
            <person name="Cantarel B.L."/>
            <person name="Chiu R."/>
            <person name="Coutinho P.M."/>
            <person name="Feau N."/>
            <person name="Field M."/>
            <person name="Frey P."/>
            <person name="Gelhaye E."/>
            <person name="Goldberg J."/>
            <person name="Grabherr M.G."/>
            <person name="Kodira C.D."/>
            <person name="Kohler A."/>
            <person name="Kuees U."/>
            <person name="Lindquist E.A."/>
            <person name="Lucas S.M."/>
            <person name="Mago R."/>
            <person name="Mauceli E."/>
            <person name="Morin E."/>
            <person name="Murat C."/>
            <person name="Pangilinan J.L."/>
            <person name="Park R."/>
            <person name="Pearson M."/>
            <person name="Quesneville H."/>
            <person name="Rouhier N."/>
            <person name="Sakthikumar S."/>
            <person name="Salamov A.A."/>
            <person name="Schmutz J."/>
            <person name="Selles B."/>
            <person name="Shapiro H."/>
            <person name="Tanguay P."/>
            <person name="Tuskan G.A."/>
            <person name="Henrissat B."/>
            <person name="Van de Peer Y."/>
            <person name="Rouze P."/>
            <person name="Ellis J.G."/>
            <person name="Dodds P.N."/>
            <person name="Schein J.E."/>
            <person name="Zhong S."/>
            <person name="Hamelin R.C."/>
            <person name="Grigoriev I.V."/>
            <person name="Szabo L.J."/>
            <person name="Martin F."/>
        </authorList>
    </citation>
    <scope>NUCLEOTIDE SEQUENCE [LARGE SCALE GENOMIC DNA]</scope>
    <source>
        <strain evidence="17">CRL 75-36-700-3 / race SCCL</strain>
    </source>
</reference>
<dbReference type="Pfam" id="PF00018">
    <property type="entry name" value="SH3_1"/>
    <property type="match status" value="1"/>
</dbReference>
<dbReference type="Proteomes" id="UP000008783">
    <property type="component" value="Unassembled WGS sequence"/>
</dbReference>
<dbReference type="CDD" id="cd16978">
    <property type="entry name" value="VHS_HSE1"/>
    <property type="match status" value="1"/>
</dbReference>
<dbReference type="KEGG" id="pgr:PGTG_14332"/>
<evidence type="ECO:0000256" key="10">
    <source>
        <dbReference type="ARBA" id="ARBA00023136"/>
    </source>
</evidence>
<dbReference type="PANTHER" id="PTHR45929:SF3">
    <property type="entry name" value="JAK PATHWAY SIGNAL TRANSDUCTION ADAPTOR MOLECULE"/>
    <property type="match status" value="1"/>
</dbReference>
<feature type="compositionally biased region" description="Polar residues" evidence="13">
    <location>
        <begin position="274"/>
        <end position="284"/>
    </location>
</feature>
<name>E3KVF3_PUCGT</name>
<keyword evidence="7" id="KW-0813">Transport</keyword>
<dbReference type="SMART" id="SM00326">
    <property type="entry name" value="SH3"/>
    <property type="match status" value="1"/>
</dbReference>
<dbReference type="Pfam" id="PF00790">
    <property type="entry name" value="VHS"/>
    <property type="match status" value="1"/>
</dbReference>
<dbReference type="InterPro" id="IPR004152">
    <property type="entry name" value="GAT_dom"/>
</dbReference>
<evidence type="ECO:0000256" key="7">
    <source>
        <dbReference type="ARBA" id="ARBA00022448"/>
    </source>
</evidence>
<dbReference type="VEuPathDB" id="FungiDB:PGTG_14332"/>
<dbReference type="SUPFAM" id="SSF89009">
    <property type="entry name" value="GAT-like domain"/>
    <property type="match status" value="1"/>
</dbReference>
<dbReference type="HOGENOM" id="CLU_010104_2_1_1"/>
<evidence type="ECO:0000259" key="14">
    <source>
        <dbReference type="PROSITE" id="PS50002"/>
    </source>
</evidence>
<dbReference type="SUPFAM" id="SSF48464">
    <property type="entry name" value="ENTH/VHS domain"/>
    <property type="match status" value="1"/>
</dbReference>
<comment type="function">
    <text evidence="1">Component of the ESCRT-0 complex which is the sorting receptor for ubiquitinated cargo proteins at the multivesicular body (MVB).</text>
</comment>
<gene>
    <name evidence="16" type="ORF">PGTG_14332</name>
</gene>
<dbReference type="eggNOG" id="KOG2199">
    <property type="taxonomic scope" value="Eukaryota"/>
</dbReference>
<protein>
    <recommendedName>
        <fullName evidence="4">Class E vacuolar protein-sorting machinery protein HSE1</fullName>
    </recommendedName>
    <alternativeName>
        <fullName evidence="5">Class E vacuolar protein-sorting machinery protein hse1</fullName>
    </alternativeName>
</protein>
<evidence type="ECO:0000256" key="12">
    <source>
        <dbReference type="SAM" id="Coils"/>
    </source>
</evidence>
<feature type="compositionally biased region" description="Low complexity" evidence="13">
    <location>
        <begin position="648"/>
        <end position="664"/>
    </location>
</feature>
<dbReference type="GO" id="GO:0033565">
    <property type="term" value="C:ESCRT-0 complex"/>
    <property type="evidence" value="ECO:0000318"/>
    <property type="project" value="GO_Central"/>
</dbReference>
<evidence type="ECO:0000256" key="6">
    <source>
        <dbReference type="ARBA" id="ARBA00022443"/>
    </source>
</evidence>
<evidence type="ECO:0000256" key="13">
    <source>
        <dbReference type="SAM" id="MobiDB-lite"/>
    </source>
</evidence>
<dbReference type="InterPro" id="IPR003903">
    <property type="entry name" value="UIM_dom"/>
</dbReference>
<feature type="region of interest" description="Disordered" evidence="13">
    <location>
        <begin position="547"/>
        <end position="566"/>
    </location>
</feature>
<organism evidence="16 17">
    <name type="scientific">Puccinia graminis f. sp. tritici (strain CRL 75-36-700-3 / race SCCL)</name>
    <name type="common">Black stem rust fungus</name>
    <dbReference type="NCBI Taxonomy" id="418459"/>
    <lineage>
        <taxon>Eukaryota</taxon>
        <taxon>Fungi</taxon>
        <taxon>Dikarya</taxon>
        <taxon>Basidiomycota</taxon>
        <taxon>Pucciniomycotina</taxon>
        <taxon>Pucciniomycetes</taxon>
        <taxon>Pucciniales</taxon>
        <taxon>Pucciniaceae</taxon>
        <taxon>Puccinia</taxon>
    </lineage>
</organism>
<feature type="region of interest" description="Disordered" evidence="13">
    <location>
        <begin position="571"/>
        <end position="609"/>
    </location>
</feature>
<feature type="domain" description="VHS" evidence="15">
    <location>
        <begin position="99"/>
        <end position="230"/>
    </location>
</feature>
<proteinExistence type="inferred from homology"/>
<dbReference type="PROSITE" id="PS50330">
    <property type="entry name" value="UIM"/>
    <property type="match status" value="1"/>
</dbReference>
<dbReference type="PRINTS" id="PR01887">
    <property type="entry name" value="SPECTRNALPHA"/>
</dbReference>
<feature type="domain" description="SH3" evidence="14">
    <location>
        <begin position="374"/>
        <end position="433"/>
    </location>
</feature>
<dbReference type="GO" id="GO:0043328">
    <property type="term" value="P:protein transport to vacuole involved in ubiquitin-dependent protein catabolic process via the multivesicular body sorting pathway"/>
    <property type="evidence" value="ECO:0000318"/>
    <property type="project" value="GO_Central"/>
</dbReference>
<keyword evidence="12" id="KW-0175">Coiled coil</keyword>
<comment type="subcellular location">
    <subcellularLocation>
        <location evidence="2">Endosome membrane</location>
        <topology evidence="2">Peripheral membrane protein</topology>
        <orientation evidence="2">Cytoplasmic side</orientation>
    </subcellularLocation>
</comment>
<evidence type="ECO:0000256" key="1">
    <source>
        <dbReference type="ARBA" id="ARBA00002654"/>
    </source>
</evidence>
<reference key="1">
    <citation type="submission" date="2007-01" db="EMBL/GenBank/DDBJ databases">
        <title>The Genome Sequence of Puccinia graminis f. sp. tritici Strain CRL 75-36-700-3.</title>
        <authorList>
            <consortium name="The Broad Institute Genome Sequencing Platform"/>
            <person name="Birren B."/>
            <person name="Lander E."/>
            <person name="Galagan J."/>
            <person name="Nusbaum C."/>
            <person name="Devon K."/>
            <person name="Cuomo C."/>
            <person name="Jaffe D."/>
            <person name="Butler J."/>
            <person name="Alvarez P."/>
            <person name="Gnerre S."/>
            <person name="Grabherr M."/>
            <person name="Mauceli E."/>
            <person name="Brockman W."/>
            <person name="Young S."/>
            <person name="LaButti K."/>
            <person name="Sykes S."/>
            <person name="DeCaprio D."/>
            <person name="Crawford M."/>
            <person name="Koehrsen M."/>
            <person name="Engels R."/>
            <person name="Montgomery P."/>
            <person name="Pearson M."/>
            <person name="Howarth C."/>
            <person name="Larson L."/>
            <person name="White J."/>
            <person name="Zeng Q."/>
            <person name="Kodira C."/>
            <person name="Yandava C."/>
            <person name="Alvarado L."/>
            <person name="O'Leary S."/>
            <person name="Szabo L."/>
            <person name="Dean R."/>
            <person name="Schein J."/>
        </authorList>
    </citation>
    <scope>NUCLEOTIDE SEQUENCE</scope>
    <source>
        <strain>CRL 75-36-700-3</strain>
    </source>
</reference>
<comment type="similarity">
    <text evidence="3">Belongs to the STAM family.</text>
</comment>
<dbReference type="InterPro" id="IPR036028">
    <property type="entry name" value="SH3-like_dom_sf"/>
</dbReference>
<dbReference type="OrthoDB" id="10255964at2759"/>
<evidence type="ECO:0000256" key="3">
    <source>
        <dbReference type="ARBA" id="ARBA00009666"/>
    </source>
</evidence>
<dbReference type="PROSITE" id="PS50179">
    <property type="entry name" value="VHS"/>
    <property type="match status" value="1"/>
</dbReference>
<dbReference type="CDD" id="cd11805">
    <property type="entry name" value="SH3_GRB2_like_C"/>
    <property type="match status" value="1"/>
</dbReference>
<evidence type="ECO:0000256" key="11">
    <source>
        <dbReference type="PROSITE-ProRule" id="PRU00192"/>
    </source>
</evidence>
<feature type="region of interest" description="Disordered" evidence="13">
    <location>
        <begin position="220"/>
        <end position="243"/>
    </location>
</feature>
<dbReference type="SUPFAM" id="SSF50044">
    <property type="entry name" value="SH3-domain"/>
    <property type="match status" value="1"/>
</dbReference>
<feature type="compositionally biased region" description="Low complexity" evidence="13">
    <location>
        <begin position="693"/>
        <end position="708"/>
    </location>
</feature>
<feature type="region of interest" description="Disordered" evidence="13">
    <location>
        <begin position="346"/>
        <end position="373"/>
    </location>
</feature>
<evidence type="ECO:0000313" key="17">
    <source>
        <dbReference type="Proteomes" id="UP000008783"/>
    </source>
</evidence>
<dbReference type="FunFam" id="2.30.30.40:FF:000072">
    <property type="entry name" value="Unconventional Myosin IB"/>
    <property type="match status" value="1"/>
</dbReference>
<dbReference type="InterPro" id="IPR002014">
    <property type="entry name" value="VHS_dom"/>
</dbReference>
<dbReference type="Gene3D" id="1.25.40.90">
    <property type="match status" value="1"/>
</dbReference>
<dbReference type="RefSeq" id="XP_003332667.2">
    <property type="nucleotide sequence ID" value="XM_003332619.2"/>
</dbReference>
<dbReference type="Gene3D" id="2.30.30.40">
    <property type="entry name" value="SH3 Domains"/>
    <property type="match status" value="1"/>
</dbReference>
<feature type="coiled-coil region" evidence="12">
    <location>
        <begin position="456"/>
        <end position="513"/>
    </location>
</feature>
<dbReference type="GO" id="GO:0035091">
    <property type="term" value="F:phosphatidylinositol binding"/>
    <property type="evidence" value="ECO:0007669"/>
    <property type="project" value="InterPro"/>
</dbReference>
<dbReference type="STRING" id="418459.E3KVF3"/>
<dbReference type="GO" id="GO:0043130">
    <property type="term" value="F:ubiquitin binding"/>
    <property type="evidence" value="ECO:0007669"/>
    <property type="project" value="InterPro"/>
</dbReference>
<dbReference type="SMART" id="SM00288">
    <property type="entry name" value="VHS"/>
    <property type="match status" value="1"/>
</dbReference>
<dbReference type="EMBL" id="DS178312">
    <property type="protein sequence ID" value="EFP88248.2"/>
    <property type="molecule type" value="Genomic_DNA"/>
</dbReference>
<accession>E3KVF3</accession>
<feature type="region of interest" description="Disordered" evidence="13">
    <location>
        <begin position="271"/>
        <end position="333"/>
    </location>
</feature>
<dbReference type="Pfam" id="PF03127">
    <property type="entry name" value="GAT"/>
    <property type="match status" value="1"/>
</dbReference>
<feature type="compositionally biased region" description="Basic and acidic residues" evidence="13">
    <location>
        <begin position="220"/>
        <end position="230"/>
    </location>
</feature>
<dbReference type="PRINTS" id="PR00452">
    <property type="entry name" value="SH3DOMAIN"/>
</dbReference>
<evidence type="ECO:0000256" key="9">
    <source>
        <dbReference type="ARBA" id="ARBA00022927"/>
    </source>
</evidence>
<evidence type="ECO:0000259" key="15">
    <source>
        <dbReference type="PROSITE" id="PS50179"/>
    </source>
</evidence>
<sequence>MTKSVVMLRGVVSTKLVCSRSGVKLIVCISTPPIKVSQPPRHCCLTGITQPAFDKSVDHLLLSCNANNHPDITRKPDHHHPEMFRGTPPNPYDEVVLKATDEAQTSENWSLFIQVCDKVLTDTSPTGPRDCIASIQKRLQHRNANVQLFCLTLTESLVKNTNENLHKEVSSRAFMKVLSGLVLDRYTHEKVQKRILQCLKSWVDDFHGKPHLGLVEETVEELKEKGHQYEEEPPPATHPPDELLKREEEELQRALAESEREAEWMNMAGVGNFPASTLDTQSNIGPAGHIPSSSQARFGNPPLASGHTAPDPTPHPAPVNRASSQPPAGNHHHQAPIDAMAQMSLQNSHPDSDNIPLGPATGSDLHPVRTKGRPAPKKVKALYDFGPNEEGELSFKEGDIIRVIDSVYKDWWKGELRGQIGIFPVNYIETIPDPSPEALTREAEAEAAVFAQACEIDRLLQMMNNLDAKRDNLADNDELSELYQRTLSMRPKIVRLIEKYSQKRAELLQINNKFMKAKTTYDTMIEQSLAVHHPGVAAETYTQPNQNHMSSNMYGSQGPYPQVTYSYDQASHPAHQPLSNQHYQRPTGPPASPNQPYPPRDIVPPEGLDTSRFYLASDGNWYAYSAEQLAAHASSTAALPNNPAVHTSHPPNSSQHAQPQSSPARNPTSAPQGDANHRPELNPAWPAYPPNSSPNSHNLPASLPLPGQ</sequence>
<dbReference type="InParanoid" id="E3KVF3"/>
<evidence type="ECO:0000256" key="5">
    <source>
        <dbReference type="ARBA" id="ARBA00018978"/>
    </source>
</evidence>
<dbReference type="InterPro" id="IPR001452">
    <property type="entry name" value="SH3_domain"/>
</dbReference>
<keyword evidence="17" id="KW-1185">Reference proteome</keyword>
<dbReference type="GeneID" id="10535558"/>
<dbReference type="PANTHER" id="PTHR45929">
    <property type="entry name" value="JAK PATHWAY SIGNAL TRANSDUCTION ADAPTOR MOLECULE"/>
    <property type="match status" value="1"/>
</dbReference>
<dbReference type="PROSITE" id="PS50002">
    <property type="entry name" value="SH3"/>
    <property type="match status" value="1"/>
</dbReference>
<keyword evidence="9" id="KW-0653">Protein transport</keyword>
<keyword evidence="8" id="KW-0967">Endosome</keyword>
<dbReference type="AlphaFoldDB" id="E3KVF3"/>
<feature type="compositionally biased region" description="Pro residues" evidence="13">
    <location>
        <begin position="587"/>
        <end position="602"/>
    </location>
</feature>
<dbReference type="InterPro" id="IPR050670">
    <property type="entry name" value="STAM"/>
</dbReference>
<evidence type="ECO:0000256" key="2">
    <source>
        <dbReference type="ARBA" id="ARBA00004125"/>
    </source>
</evidence>
<dbReference type="Gene3D" id="1.20.5.1940">
    <property type="match status" value="1"/>
</dbReference>
<feature type="region of interest" description="Disordered" evidence="13">
    <location>
        <begin position="639"/>
        <end position="708"/>
    </location>
</feature>
<keyword evidence="6 11" id="KW-0728">SH3 domain</keyword>
<dbReference type="GO" id="GO:0010008">
    <property type="term" value="C:endosome membrane"/>
    <property type="evidence" value="ECO:0007669"/>
    <property type="project" value="UniProtKB-SubCell"/>
</dbReference>
<evidence type="ECO:0000256" key="4">
    <source>
        <dbReference type="ARBA" id="ARBA00017923"/>
    </source>
</evidence>
<keyword evidence="10" id="KW-0472">Membrane</keyword>
<dbReference type="FunCoup" id="E3KVF3">
    <property type="interactions" value="189"/>
</dbReference>